<organism evidence="1 2">
    <name type="scientific">Cupriavidus oxalaticus</name>
    <dbReference type="NCBI Taxonomy" id="96344"/>
    <lineage>
        <taxon>Bacteria</taxon>
        <taxon>Pseudomonadati</taxon>
        <taxon>Pseudomonadota</taxon>
        <taxon>Betaproteobacteria</taxon>
        <taxon>Burkholderiales</taxon>
        <taxon>Burkholderiaceae</taxon>
        <taxon>Cupriavidus</taxon>
    </lineage>
</organism>
<accession>A0A976B9C4</accession>
<comment type="caution">
    <text evidence="1">The sequence shown here is derived from an EMBL/GenBank/DDBJ whole genome shotgun (WGS) entry which is preliminary data.</text>
</comment>
<reference evidence="1 2" key="1">
    <citation type="submission" date="2018-01" db="EMBL/GenBank/DDBJ databases">
        <authorList>
            <person name="Clerissi C."/>
        </authorList>
    </citation>
    <scope>NUCLEOTIDE SEQUENCE [LARGE SCALE GENOMIC DNA]</scope>
    <source>
        <strain evidence="1">Cupriavidus oxalaticus LMG 2235</strain>
    </source>
</reference>
<dbReference type="Proteomes" id="UP000256862">
    <property type="component" value="Chromosome CO2235"/>
</dbReference>
<sequence length="89" mass="9952">MHWWPGAWRRCTCRGAATAYHDENRPTVTGVAFLVNSQLCCNNRKRTAWATGSPTVRHWFVTFSAPLPWLIACPSPCCPALPAPARPRC</sequence>
<proteinExistence type="predicted"/>
<gene>
    <name evidence="1" type="ORF">CO2235_10391</name>
</gene>
<dbReference type="EMBL" id="OGUS01000109">
    <property type="protein sequence ID" value="SPC11006.1"/>
    <property type="molecule type" value="Genomic_DNA"/>
</dbReference>
<evidence type="ECO:0000313" key="2">
    <source>
        <dbReference type="Proteomes" id="UP000256862"/>
    </source>
</evidence>
<protein>
    <submittedName>
        <fullName evidence="1">Uncharacterized protein</fullName>
    </submittedName>
</protein>
<evidence type="ECO:0000313" key="1">
    <source>
        <dbReference type="EMBL" id="SPC11006.1"/>
    </source>
</evidence>
<name>A0A976B9C4_9BURK</name>
<dbReference type="AlphaFoldDB" id="A0A976B9C4"/>